<accession>A0A3A2ZSQ8</accession>
<organism evidence="3 4">
    <name type="scientific">Aspergillus sclerotialis</name>
    <dbReference type="NCBI Taxonomy" id="2070753"/>
    <lineage>
        <taxon>Eukaryota</taxon>
        <taxon>Fungi</taxon>
        <taxon>Dikarya</taxon>
        <taxon>Ascomycota</taxon>
        <taxon>Pezizomycotina</taxon>
        <taxon>Eurotiomycetes</taxon>
        <taxon>Eurotiomycetidae</taxon>
        <taxon>Eurotiales</taxon>
        <taxon>Aspergillaceae</taxon>
        <taxon>Aspergillus</taxon>
        <taxon>Aspergillus subgen. Polypaecilum</taxon>
    </lineage>
</organism>
<evidence type="ECO:0000256" key="1">
    <source>
        <dbReference type="SAM" id="Coils"/>
    </source>
</evidence>
<feature type="region of interest" description="Disordered" evidence="2">
    <location>
        <begin position="125"/>
        <end position="147"/>
    </location>
</feature>
<evidence type="ECO:0000313" key="4">
    <source>
        <dbReference type="Proteomes" id="UP000266188"/>
    </source>
</evidence>
<reference evidence="4" key="1">
    <citation type="submission" date="2017-02" db="EMBL/GenBank/DDBJ databases">
        <authorList>
            <person name="Tafer H."/>
            <person name="Lopandic K."/>
        </authorList>
    </citation>
    <scope>NUCLEOTIDE SEQUENCE [LARGE SCALE GENOMIC DNA]</scope>
    <source>
        <strain evidence="4">CBS 366.77</strain>
    </source>
</reference>
<evidence type="ECO:0008006" key="5">
    <source>
        <dbReference type="Google" id="ProtNLM"/>
    </source>
</evidence>
<feature type="coiled-coil region" evidence="1">
    <location>
        <begin position="10"/>
        <end position="86"/>
    </location>
</feature>
<sequence length="244" mass="27628">MELSKETKALVAAKKELRSVKRTLAATEKEREESKEELAAVKITLAATEKEHEASKEELHAVKERLAAIEKELSDSKKECHDTKERLEAMTRPRKTFEIMVREEVNARTSRCHFVQPPRRTVIESTSQGISKPRQEKPRGEVPGPNDNTVTGVRMMSGLKIKAISTKGEAVNQVVICKGIFTEHTVKLNYQSQVIFVDCHFTNVNIHTRAKNMLLFANCEPGVVNLVPRQEQQPQEQDAQTEEK</sequence>
<keyword evidence="4" id="KW-1185">Reference proteome</keyword>
<name>A0A3A2ZSQ8_9EURO</name>
<evidence type="ECO:0000256" key="2">
    <source>
        <dbReference type="SAM" id="MobiDB-lite"/>
    </source>
</evidence>
<dbReference type="AlphaFoldDB" id="A0A3A2ZSQ8"/>
<dbReference type="Proteomes" id="UP000266188">
    <property type="component" value="Unassembled WGS sequence"/>
</dbReference>
<proteinExistence type="predicted"/>
<gene>
    <name evidence="3" type="ORF">PHISCL_01883</name>
</gene>
<comment type="caution">
    <text evidence="3">The sequence shown here is derived from an EMBL/GenBank/DDBJ whole genome shotgun (WGS) entry which is preliminary data.</text>
</comment>
<dbReference type="EMBL" id="MVGC01000038">
    <property type="protein sequence ID" value="RJE25770.1"/>
    <property type="molecule type" value="Genomic_DNA"/>
</dbReference>
<keyword evidence="1" id="KW-0175">Coiled coil</keyword>
<protein>
    <recommendedName>
        <fullName evidence="5">Tubulin-folding cofactor C</fullName>
    </recommendedName>
</protein>
<evidence type="ECO:0000313" key="3">
    <source>
        <dbReference type="EMBL" id="RJE25770.1"/>
    </source>
</evidence>